<evidence type="ECO:0000313" key="3">
    <source>
        <dbReference type="Proteomes" id="UP000242188"/>
    </source>
</evidence>
<dbReference type="Proteomes" id="UP000242188">
    <property type="component" value="Unassembled WGS sequence"/>
</dbReference>
<organism evidence="2 3">
    <name type="scientific">Mizuhopecten yessoensis</name>
    <name type="common">Japanese scallop</name>
    <name type="synonym">Patinopecten yessoensis</name>
    <dbReference type="NCBI Taxonomy" id="6573"/>
    <lineage>
        <taxon>Eukaryota</taxon>
        <taxon>Metazoa</taxon>
        <taxon>Spiralia</taxon>
        <taxon>Lophotrochozoa</taxon>
        <taxon>Mollusca</taxon>
        <taxon>Bivalvia</taxon>
        <taxon>Autobranchia</taxon>
        <taxon>Pteriomorphia</taxon>
        <taxon>Pectinida</taxon>
        <taxon>Pectinoidea</taxon>
        <taxon>Pectinidae</taxon>
        <taxon>Mizuhopecten</taxon>
    </lineage>
</organism>
<dbReference type="STRING" id="6573.A0A210PL47"/>
<evidence type="ECO:0000313" key="2">
    <source>
        <dbReference type="EMBL" id="OWF37220.1"/>
    </source>
</evidence>
<dbReference type="EMBL" id="NEDP02005593">
    <property type="protein sequence ID" value="OWF37220.1"/>
    <property type="molecule type" value="Genomic_DNA"/>
</dbReference>
<name>A0A210PL47_MIZYE</name>
<feature type="region of interest" description="Disordered" evidence="1">
    <location>
        <begin position="417"/>
        <end position="480"/>
    </location>
</feature>
<dbReference type="AlphaFoldDB" id="A0A210PL47"/>
<accession>A0A210PL47</accession>
<feature type="region of interest" description="Disordered" evidence="1">
    <location>
        <begin position="1"/>
        <end position="84"/>
    </location>
</feature>
<feature type="compositionally biased region" description="Polar residues" evidence="1">
    <location>
        <begin position="21"/>
        <end position="64"/>
    </location>
</feature>
<proteinExistence type="predicted"/>
<feature type="region of interest" description="Disordered" evidence="1">
    <location>
        <begin position="504"/>
        <end position="542"/>
    </location>
</feature>
<gene>
    <name evidence="2" type="ORF">KP79_PYT12383</name>
</gene>
<protein>
    <submittedName>
        <fullName evidence="2">Uncharacterized protein</fullName>
    </submittedName>
</protein>
<dbReference type="OrthoDB" id="10348015at2759"/>
<feature type="region of interest" description="Disordered" evidence="1">
    <location>
        <begin position="801"/>
        <end position="820"/>
    </location>
</feature>
<sequence length="871" mass="94808">MSEVTEPGALPPREGLPPSPNNTSSIPGHYINTSTILTRNENPDTQQLHIIENSSDIGESNSLPNGVDNVSDVGESESDVEEIGNNSQLLDSFNKREIENGGVSKRSLAFEDPAEPRYNKSATMDQEESIEKSRPTRKYLQRKRLKLLVNKVMEKFKANVKNQRPIRLHMDVKPKQAWDYGPLTTGAYNDIPKGDMFYTIPYTEWTIEGQVSAGEIEKALVHTLDDSVETVASPEKGERRFNSPSTDNITVLADPYILDTDEENNVDVEENVNVQDIKSRATSGAATSIGTNSLALDVAATATEVSSLTGPRSTSTPVATSVSQIPSAPETVTSTSVVLTSSAETPLHFVTISTDTVVAKSPSPTKGLVKSSTVAAKVSDKLVQRSAPADVNKAITFISATYEKPKPNVTFARSTTSIPTNVANPNHPVPPSNAVPNTESALQREDTWGSRAPLPSLASHDSMRFGDDSSEVSSSSPQNKRKIIVTLPDISIDVEDHKKVLQTKMTPNEPRNAFPSAKASKSLPKHRLKSPPNYTLEGSARTLSRKQSDFPALKITGSNEEALSSSLFRLAPANTTKSTIEIVTSENASAGSDSVSSPEVIETIPHVTPMVASIPKLHTENPLLSIKGTNVSNFNPVGESAADSSSSESVDLTKNMLGNRLSIVIVNRKRAKACRQRHKRKSAHESEPEMRVFRNRSSYNRKSRDMEFTGPFIERSKTLEFPSLTPGKVWNPDLEATAIRTNPENHKDPKKSPKSVKMTTLRGPSDKEVNPLGSIPQAYKLNGHMSDFLYRVFVRQNLASQTGSAGKKSTPAPLPEVSPSSIKPFRSLTFVQSNPSVRLYRQPNWSPDKASYGGENAVKLGIVNNPSFVVL</sequence>
<keyword evidence="3" id="KW-1185">Reference proteome</keyword>
<reference evidence="2 3" key="1">
    <citation type="journal article" date="2017" name="Nat. Ecol. Evol.">
        <title>Scallop genome provides insights into evolution of bilaterian karyotype and development.</title>
        <authorList>
            <person name="Wang S."/>
            <person name="Zhang J."/>
            <person name="Jiao W."/>
            <person name="Li J."/>
            <person name="Xun X."/>
            <person name="Sun Y."/>
            <person name="Guo X."/>
            <person name="Huan P."/>
            <person name="Dong B."/>
            <person name="Zhang L."/>
            <person name="Hu X."/>
            <person name="Sun X."/>
            <person name="Wang J."/>
            <person name="Zhao C."/>
            <person name="Wang Y."/>
            <person name="Wang D."/>
            <person name="Huang X."/>
            <person name="Wang R."/>
            <person name="Lv J."/>
            <person name="Li Y."/>
            <person name="Zhang Z."/>
            <person name="Liu B."/>
            <person name="Lu W."/>
            <person name="Hui Y."/>
            <person name="Liang J."/>
            <person name="Zhou Z."/>
            <person name="Hou R."/>
            <person name="Li X."/>
            <person name="Liu Y."/>
            <person name="Li H."/>
            <person name="Ning X."/>
            <person name="Lin Y."/>
            <person name="Zhao L."/>
            <person name="Xing Q."/>
            <person name="Dou J."/>
            <person name="Li Y."/>
            <person name="Mao J."/>
            <person name="Guo H."/>
            <person name="Dou H."/>
            <person name="Li T."/>
            <person name="Mu C."/>
            <person name="Jiang W."/>
            <person name="Fu Q."/>
            <person name="Fu X."/>
            <person name="Miao Y."/>
            <person name="Liu J."/>
            <person name="Yu Q."/>
            <person name="Li R."/>
            <person name="Liao H."/>
            <person name="Li X."/>
            <person name="Kong Y."/>
            <person name="Jiang Z."/>
            <person name="Chourrout D."/>
            <person name="Li R."/>
            <person name="Bao Z."/>
        </authorList>
    </citation>
    <scope>NUCLEOTIDE SEQUENCE [LARGE SCALE GENOMIC DNA]</scope>
    <source>
        <strain evidence="2 3">PY_sf001</strain>
    </source>
</reference>
<comment type="caution">
    <text evidence="2">The sequence shown here is derived from an EMBL/GenBank/DDBJ whole genome shotgun (WGS) entry which is preliminary data.</text>
</comment>
<feature type="region of interest" description="Disordered" evidence="1">
    <location>
        <begin position="739"/>
        <end position="771"/>
    </location>
</feature>
<evidence type="ECO:0000256" key="1">
    <source>
        <dbReference type="SAM" id="MobiDB-lite"/>
    </source>
</evidence>
<feature type="region of interest" description="Disordered" evidence="1">
    <location>
        <begin position="104"/>
        <end position="135"/>
    </location>
</feature>